<dbReference type="GO" id="GO:0000160">
    <property type="term" value="P:phosphorelay signal transduction system"/>
    <property type="evidence" value="ECO:0007669"/>
    <property type="project" value="InterPro"/>
</dbReference>
<dbReference type="Pfam" id="PF00072">
    <property type="entry name" value="Response_reg"/>
    <property type="match status" value="1"/>
</dbReference>
<evidence type="ECO:0000259" key="4">
    <source>
        <dbReference type="PROSITE" id="PS50043"/>
    </source>
</evidence>
<dbReference type="GO" id="GO:0006355">
    <property type="term" value="P:regulation of DNA-templated transcription"/>
    <property type="evidence" value="ECO:0007669"/>
    <property type="project" value="InterPro"/>
</dbReference>
<dbReference type="CDD" id="cd17535">
    <property type="entry name" value="REC_NarL-like"/>
    <property type="match status" value="1"/>
</dbReference>
<dbReference type="InterPro" id="IPR058245">
    <property type="entry name" value="NreC/VraR/RcsB-like_REC"/>
</dbReference>
<dbReference type="Gene3D" id="3.40.50.2300">
    <property type="match status" value="1"/>
</dbReference>
<dbReference type="InterPro" id="IPR011006">
    <property type="entry name" value="CheY-like_superfamily"/>
</dbReference>
<keyword evidence="2" id="KW-0238">DNA-binding</keyword>
<dbReference type="GO" id="GO:0003677">
    <property type="term" value="F:DNA binding"/>
    <property type="evidence" value="ECO:0007669"/>
    <property type="project" value="UniProtKB-KW"/>
</dbReference>
<evidence type="ECO:0000259" key="5">
    <source>
        <dbReference type="PROSITE" id="PS50110"/>
    </source>
</evidence>
<evidence type="ECO:0000313" key="7">
    <source>
        <dbReference type="Proteomes" id="UP000033684"/>
    </source>
</evidence>
<accession>A0A0F3IML0</accession>
<feature type="domain" description="HTH luxR-type" evidence="4">
    <location>
        <begin position="146"/>
        <end position="211"/>
    </location>
</feature>
<dbReference type="PROSITE" id="PS50110">
    <property type="entry name" value="RESPONSE_REGULATORY"/>
    <property type="match status" value="1"/>
</dbReference>
<dbReference type="SMART" id="SM00421">
    <property type="entry name" value="HTH_LUXR"/>
    <property type="match status" value="1"/>
</dbReference>
<evidence type="ECO:0008006" key="8">
    <source>
        <dbReference type="Google" id="ProtNLM"/>
    </source>
</evidence>
<dbReference type="OrthoDB" id="9814495at2"/>
<dbReference type="CDD" id="cd06170">
    <property type="entry name" value="LuxR_C_like"/>
    <property type="match status" value="1"/>
</dbReference>
<dbReference type="SMART" id="SM00448">
    <property type="entry name" value="REC"/>
    <property type="match status" value="1"/>
</dbReference>
<sequence length="222" mass="24264">MHILLIDDHALFREALLYILNQLGANTVVHEAANSEEATRLIEYNRDLDLILLDIDLPGTDGLSAMPTLRKLAPDVPLIILSGSESAQNVKAALDMGAVGYIPKSCNSHEMLSAMRLVLQGGISIPPRLLGKLKSSDVAVGESLQNVEQQGVLTKRQIEVLNCMAKGLPNKLIARELAISEGTVKLHVFAIMRCLNVHNRTEVVIEATRRELIVPSNKKPII</sequence>
<dbReference type="InterPro" id="IPR016032">
    <property type="entry name" value="Sig_transdc_resp-reg_C-effctor"/>
</dbReference>
<dbReference type="PANTHER" id="PTHR45566">
    <property type="entry name" value="HTH-TYPE TRANSCRIPTIONAL REGULATOR YHJB-RELATED"/>
    <property type="match status" value="1"/>
</dbReference>
<evidence type="ECO:0000256" key="1">
    <source>
        <dbReference type="ARBA" id="ARBA00022553"/>
    </source>
</evidence>
<proteinExistence type="predicted"/>
<dbReference type="RefSeq" id="WP_045778035.1">
    <property type="nucleotide sequence ID" value="NZ_LAJX01000018.1"/>
</dbReference>
<evidence type="ECO:0000256" key="3">
    <source>
        <dbReference type="PROSITE-ProRule" id="PRU00169"/>
    </source>
</evidence>
<dbReference type="AlphaFoldDB" id="A0A0F3IML0"/>
<gene>
    <name evidence="6" type="ORF">VZ94_02565</name>
</gene>
<keyword evidence="7" id="KW-1185">Reference proteome</keyword>
<keyword evidence="1 3" id="KW-0597">Phosphoprotein</keyword>
<feature type="domain" description="Response regulatory" evidence="5">
    <location>
        <begin position="2"/>
        <end position="119"/>
    </location>
</feature>
<name>A0A0F3IML0_9GAMM</name>
<evidence type="ECO:0000313" key="6">
    <source>
        <dbReference type="EMBL" id="KJV07763.1"/>
    </source>
</evidence>
<comment type="caution">
    <text evidence="6">The sequence shown here is derived from an EMBL/GenBank/DDBJ whole genome shotgun (WGS) entry which is preliminary data.</text>
</comment>
<dbReference type="SUPFAM" id="SSF46894">
    <property type="entry name" value="C-terminal effector domain of the bipartite response regulators"/>
    <property type="match status" value="1"/>
</dbReference>
<dbReference type="PROSITE" id="PS50043">
    <property type="entry name" value="HTH_LUXR_2"/>
    <property type="match status" value="1"/>
</dbReference>
<dbReference type="PRINTS" id="PR00038">
    <property type="entry name" value="HTHLUXR"/>
</dbReference>
<dbReference type="InterPro" id="IPR001789">
    <property type="entry name" value="Sig_transdc_resp-reg_receiver"/>
</dbReference>
<reference evidence="7" key="1">
    <citation type="submission" date="2015-03" db="EMBL/GenBank/DDBJ databases">
        <title>Draft genome sequence of a novel methanotroph (Sn10-6) isolated from flooded ricefield rhizosphere in India.</title>
        <authorList>
            <person name="Pandit P.S."/>
            <person name="Pore S.D."/>
            <person name="Arora P."/>
            <person name="Kapse N.G."/>
            <person name="Dhakephalkar P.K."/>
            <person name="Rahalkar M.C."/>
        </authorList>
    </citation>
    <scope>NUCLEOTIDE SEQUENCE [LARGE SCALE GENOMIC DNA]</scope>
    <source>
        <strain evidence="7">Sn10-6</strain>
    </source>
</reference>
<dbReference type="Pfam" id="PF00196">
    <property type="entry name" value="GerE"/>
    <property type="match status" value="1"/>
</dbReference>
<dbReference type="Proteomes" id="UP000033684">
    <property type="component" value="Unassembled WGS sequence"/>
</dbReference>
<dbReference type="InterPro" id="IPR000792">
    <property type="entry name" value="Tscrpt_reg_LuxR_C"/>
</dbReference>
<reference evidence="6 7" key="2">
    <citation type="journal article" date="2016" name="Microb. Ecol.">
        <title>Genome Characteristics of a Novel Type I Methanotroph (Sn10-6) Isolated from a Flooded Indian Rice Field.</title>
        <authorList>
            <person name="Rahalkar M.C."/>
            <person name="Pandit P.S."/>
            <person name="Dhakephalkar P.K."/>
            <person name="Pore S."/>
            <person name="Arora P."/>
            <person name="Kapse N."/>
        </authorList>
    </citation>
    <scope>NUCLEOTIDE SEQUENCE [LARGE SCALE GENOMIC DNA]</scope>
    <source>
        <strain evidence="6 7">Sn10-6</strain>
    </source>
</reference>
<dbReference type="InterPro" id="IPR051015">
    <property type="entry name" value="EvgA-like"/>
</dbReference>
<dbReference type="EMBL" id="LAJX01000018">
    <property type="protein sequence ID" value="KJV07763.1"/>
    <property type="molecule type" value="Genomic_DNA"/>
</dbReference>
<evidence type="ECO:0000256" key="2">
    <source>
        <dbReference type="ARBA" id="ARBA00023125"/>
    </source>
</evidence>
<dbReference type="SUPFAM" id="SSF52172">
    <property type="entry name" value="CheY-like"/>
    <property type="match status" value="1"/>
</dbReference>
<dbReference type="PANTHER" id="PTHR45566:SF1">
    <property type="entry name" value="HTH-TYPE TRANSCRIPTIONAL REGULATOR YHJB-RELATED"/>
    <property type="match status" value="1"/>
</dbReference>
<feature type="modified residue" description="4-aspartylphosphate" evidence="3">
    <location>
        <position position="54"/>
    </location>
</feature>
<protein>
    <recommendedName>
        <fullName evidence="8">LuxR family transcriptional regulator</fullName>
    </recommendedName>
</protein>
<organism evidence="6 7">
    <name type="scientific">Methylocucumis oryzae</name>
    <dbReference type="NCBI Taxonomy" id="1632867"/>
    <lineage>
        <taxon>Bacteria</taxon>
        <taxon>Pseudomonadati</taxon>
        <taxon>Pseudomonadota</taxon>
        <taxon>Gammaproteobacteria</taxon>
        <taxon>Methylococcales</taxon>
        <taxon>Methylococcaceae</taxon>
        <taxon>Methylocucumis</taxon>
    </lineage>
</organism>